<evidence type="ECO:0000259" key="3">
    <source>
        <dbReference type="PROSITE" id="PS50009"/>
    </source>
</evidence>
<name>A0A813SV23_9BILA</name>
<keyword evidence="6" id="KW-1185">Reference proteome</keyword>
<evidence type="ECO:0000256" key="1">
    <source>
        <dbReference type="ARBA" id="ARBA00022658"/>
    </source>
</evidence>
<evidence type="ECO:0008006" key="7">
    <source>
        <dbReference type="Google" id="ProtNLM"/>
    </source>
</evidence>
<dbReference type="Pfam" id="PF00617">
    <property type="entry name" value="RasGEF"/>
    <property type="match status" value="1"/>
</dbReference>
<dbReference type="InterPro" id="IPR001895">
    <property type="entry name" value="RASGEF_cat_dom"/>
</dbReference>
<dbReference type="PANTHER" id="PTHR23113:SF356">
    <property type="entry name" value="FI05912P-RELATED"/>
    <property type="match status" value="1"/>
</dbReference>
<dbReference type="GO" id="GO:0007265">
    <property type="term" value="P:Ras protein signal transduction"/>
    <property type="evidence" value="ECO:0007669"/>
    <property type="project" value="TreeGrafter"/>
</dbReference>
<dbReference type="InterPro" id="IPR023578">
    <property type="entry name" value="Ras_GEF_dom_sf"/>
</dbReference>
<dbReference type="Proteomes" id="UP000663832">
    <property type="component" value="Unassembled WGS sequence"/>
</dbReference>
<dbReference type="PANTHER" id="PTHR23113">
    <property type="entry name" value="GUANINE NUCLEOTIDE EXCHANGE FACTOR"/>
    <property type="match status" value="1"/>
</dbReference>
<organism evidence="5 6">
    <name type="scientific">Adineta steineri</name>
    <dbReference type="NCBI Taxonomy" id="433720"/>
    <lineage>
        <taxon>Eukaryota</taxon>
        <taxon>Metazoa</taxon>
        <taxon>Spiralia</taxon>
        <taxon>Gnathifera</taxon>
        <taxon>Rotifera</taxon>
        <taxon>Eurotatoria</taxon>
        <taxon>Bdelloidea</taxon>
        <taxon>Adinetida</taxon>
        <taxon>Adinetidae</taxon>
        <taxon>Adineta</taxon>
    </lineage>
</organism>
<sequence>MNGGLYSYDPSIEYYTENAPVYRNNYSSTFTQHTTNNYLRHSYSPCTTHEDIHLQNKKQANTINQRHVNLINLHQQQQQRRQSYFDKHNIYNDISPSTAYYNRIHAQTRSNTTIYPQPKPSASSLKIKQSKETLPLTINRQIEPNSIIVSTNNSFQPIVKHQPSMHKPIADHTSSLVKPLSDNNDPPLDYPNYTMDTLIQRLVPSDIYKPKDSFIYPLLMCSRIHMRPSLLLNKLAHLTINSITNLTYDRGVRTMKNFLSILSQWTQTFPYDFRNTEMMSQLEELLRKINSYTSTLQNNTKHIDEKLRSKLKALAKYEEYIRQLDKKAAHCPTQTGLYTDIINECPTSILLAQQLAHIELDRLKPIGAEELIQYFIAKSASEEARAHPNRIHHNGTTSSNTKSLNIIHDIKLTTTFETYIQWSNRLTFFVTTEIVKHTQKRLRIQLINYFIDVAHECLRLHNFNSMFGIIGGLNMQPVKRLKRTWEKIPRDRFEELEQYINATKNFTHYRRALETATDEAKRHEWKIDNIVIPFTSLILQDVYYIKTHSKDYTSEGGINLQKFYSMAKFILEEFMQCKQSNCSFKRDDAIINYIVTTPTFSEDALMLASFECEPAITSNEKEKLSLLQKSVNTSSSKF</sequence>
<dbReference type="GO" id="GO:0005886">
    <property type="term" value="C:plasma membrane"/>
    <property type="evidence" value="ECO:0007669"/>
    <property type="project" value="TreeGrafter"/>
</dbReference>
<accession>A0A813SV23</accession>
<feature type="domain" description="N-terminal Ras-GEF" evidence="4">
    <location>
        <begin position="186"/>
        <end position="311"/>
    </location>
</feature>
<dbReference type="InterPro" id="IPR008937">
    <property type="entry name" value="Ras-like_GEF"/>
</dbReference>
<dbReference type="PROSITE" id="PS50009">
    <property type="entry name" value="RASGEF_CAT"/>
    <property type="match status" value="1"/>
</dbReference>
<dbReference type="OrthoDB" id="20825at2759"/>
<dbReference type="EMBL" id="CAJNOM010000015">
    <property type="protein sequence ID" value="CAF0800299.1"/>
    <property type="molecule type" value="Genomic_DNA"/>
</dbReference>
<gene>
    <name evidence="5" type="ORF">QVE165_LOCUS4183</name>
</gene>
<keyword evidence="1 2" id="KW-0344">Guanine-nucleotide releasing factor</keyword>
<comment type="caution">
    <text evidence="5">The sequence shown here is derived from an EMBL/GenBank/DDBJ whole genome shotgun (WGS) entry which is preliminary data.</text>
</comment>
<dbReference type="AlphaFoldDB" id="A0A813SV23"/>
<evidence type="ECO:0000259" key="4">
    <source>
        <dbReference type="PROSITE" id="PS50212"/>
    </source>
</evidence>
<dbReference type="SMART" id="SM00147">
    <property type="entry name" value="RasGEF"/>
    <property type="match status" value="1"/>
</dbReference>
<evidence type="ECO:0000256" key="2">
    <source>
        <dbReference type="PROSITE-ProRule" id="PRU00168"/>
    </source>
</evidence>
<dbReference type="Gene3D" id="1.20.870.10">
    <property type="entry name" value="Son of sevenless (SoS) protein Chain: S domain 1"/>
    <property type="match status" value="1"/>
</dbReference>
<dbReference type="InterPro" id="IPR000651">
    <property type="entry name" value="Ras-like_Gua-exchang_fac_N"/>
</dbReference>
<dbReference type="SUPFAM" id="SSF48366">
    <property type="entry name" value="Ras GEF"/>
    <property type="match status" value="1"/>
</dbReference>
<evidence type="ECO:0000313" key="6">
    <source>
        <dbReference type="Proteomes" id="UP000663832"/>
    </source>
</evidence>
<dbReference type="InterPro" id="IPR036964">
    <property type="entry name" value="RASGEF_cat_dom_sf"/>
</dbReference>
<dbReference type="GO" id="GO:0005085">
    <property type="term" value="F:guanyl-nucleotide exchange factor activity"/>
    <property type="evidence" value="ECO:0007669"/>
    <property type="project" value="UniProtKB-KW"/>
</dbReference>
<dbReference type="Gene3D" id="1.10.840.10">
    <property type="entry name" value="Ras guanine-nucleotide exchange factors catalytic domain"/>
    <property type="match status" value="1"/>
</dbReference>
<evidence type="ECO:0000313" key="5">
    <source>
        <dbReference type="EMBL" id="CAF0800299.1"/>
    </source>
</evidence>
<dbReference type="PROSITE" id="PS50212">
    <property type="entry name" value="RASGEF_NTER"/>
    <property type="match status" value="1"/>
</dbReference>
<protein>
    <recommendedName>
        <fullName evidence="7">Ras guanine nucleotide exchange factor</fullName>
    </recommendedName>
</protein>
<reference evidence="5" key="1">
    <citation type="submission" date="2021-02" db="EMBL/GenBank/DDBJ databases">
        <authorList>
            <person name="Nowell W R."/>
        </authorList>
    </citation>
    <scope>NUCLEOTIDE SEQUENCE</scope>
</reference>
<feature type="domain" description="Ras-GEF" evidence="3">
    <location>
        <begin position="347"/>
        <end position="615"/>
    </location>
</feature>
<proteinExistence type="predicted"/>